<dbReference type="Proteomes" id="UP000654075">
    <property type="component" value="Unassembled WGS sequence"/>
</dbReference>
<protein>
    <submittedName>
        <fullName evidence="1">Uncharacterized protein</fullName>
    </submittedName>
</protein>
<evidence type="ECO:0000313" key="1">
    <source>
        <dbReference type="EMBL" id="CAE8638845.1"/>
    </source>
</evidence>
<dbReference type="AlphaFoldDB" id="A0A813HKS6"/>
<proteinExistence type="predicted"/>
<evidence type="ECO:0000313" key="2">
    <source>
        <dbReference type="Proteomes" id="UP000654075"/>
    </source>
</evidence>
<dbReference type="EMBL" id="CAJNNV010032079">
    <property type="protein sequence ID" value="CAE8638845.1"/>
    <property type="molecule type" value="Genomic_DNA"/>
</dbReference>
<comment type="caution">
    <text evidence="1">The sequence shown here is derived from an EMBL/GenBank/DDBJ whole genome shotgun (WGS) entry which is preliminary data.</text>
</comment>
<sequence length="179" mass="19333">MTRGKAAEQRFNAGEACGIVRLPIRPSGWVTVSTGKGSASLELTEAPRWRAVFKSPSLYGDVLVRAGASLSSCEIALLHRGDIVQQMGPEVRVGDLLRMPIVTLGSHWRDWKPEESPEGPSQEKEAAEKSLRSGVHKGCVGWVTILVSIDACAASSPVFFEACALAKPQAPKQEPFCYQ</sequence>
<reference evidence="1" key="1">
    <citation type="submission" date="2021-02" db="EMBL/GenBank/DDBJ databases">
        <authorList>
            <person name="Dougan E. K."/>
            <person name="Rhodes N."/>
            <person name="Thang M."/>
            <person name="Chan C."/>
        </authorList>
    </citation>
    <scope>NUCLEOTIDE SEQUENCE</scope>
</reference>
<gene>
    <name evidence="1" type="ORF">PGLA1383_LOCUS53948</name>
</gene>
<accession>A0A813HKS6</accession>
<name>A0A813HKS6_POLGL</name>
<keyword evidence="2" id="KW-1185">Reference proteome</keyword>
<organism evidence="1 2">
    <name type="scientific">Polarella glacialis</name>
    <name type="common">Dinoflagellate</name>
    <dbReference type="NCBI Taxonomy" id="89957"/>
    <lineage>
        <taxon>Eukaryota</taxon>
        <taxon>Sar</taxon>
        <taxon>Alveolata</taxon>
        <taxon>Dinophyceae</taxon>
        <taxon>Suessiales</taxon>
        <taxon>Suessiaceae</taxon>
        <taxon>Polarella</taxon>
    </lineage>
</organism>